<name>A0A5C8ZB43_9GAMM</name>
<keyword evidence="3" id="KW-0731">Sigma factor</keyword>
<evidence type="ECO:0000256" key="4">
    <source>
        <dbReference type="ARBA" id="ARBA00023125"/>
    </source>
</evidence>
<dbReference type="Proteomes" id="UP000321764">
    <property type="component" value="Unassembled WGS sequence"/>
</dbReference>
<dbReference type="GO" id="GO:0016987">
    <property type="term" value="F:sigma factor activity"/>
    <property type="evidence" value="ECO:0007669"/>
    <property type="project" value="UniProtKB-KW"/>
</dbReference>
<dbReference type="InterPro" id="IPR036388">
    <property type="entry name" value="WH-like_DNA-bd_sf"/>
</dbReference>
<comment type="caution">
    <text evidence="8">The sequence shown here is derived from an EMBL/GenBank/DDBJ whole genome shotgun (WGS) entry which is preliminary data.</text>
</comment>
<accession>A0A5C8ZB43</accession>
<dbReference type="Gene3D" id="1.10.1740.10">
    <property type="match status" value="1"/>
</dbReference>
<keyword evidence="4" id="KW-0238">DNA-binding</keyword>
<evidence type="ECO:0000313" key="9">
    <source>
        <dbReference type="Proteomes" id="UP000321764"/>
    </source>
</evidence>
<dbReference type="PANTHER" id="PTHR43133">
    <property type="entry name" value="RNA POLYMERASE ECF-TYPE SIGMA FACTO"/>
    <property type="match status" value="1"/>
</dbReference>
<evidence type="ECO:0000256" key="5">
    <source>
        <dbReference type="ARBA" id="ARBA00023163"/>
    </source>
</evidence>
<dbReference type="GO" id="GO:0003677">
    <property type="term" value="F:DNA binding"/>
    <property type="evidence" value="ECO:0007669"/>
    <property type="project" value="UniProtKB-KW"/>
</dbReference>
<evidence type="ECO:0000259" key="7">
    <source>
        <dbReference type="Pfam" id="PF08281"/>
    </source>
</evidence>
<proteinExistence type="inferred from homology"/>
<evidence type="ECO:0000256" key="1">
    <source>
        <dbReference type="ARBA" id="ARBA00010641"/>
    </source>
</evidence>
<evidence type="ECO:0000256" key="3">
    <source>
        <dbReference type="ARBA" id="ARBA00023082"/>
    </source>
</evidence>
<dbReference type="OrthoDB" id="9797134at2"/>
<keyword evidence="5" id="KW-0804">Transcription</keyword>
<dbReference type="EMBL" id="VKAD01000001">
    <property type="protein sequence ID" value="TXR54411.1"/>
    <property type="molecule type" value="Genomic_DNA"/>
</dbReference>
<comment type="similarity">
    <text evidence="1">Belongs to the sigma-70 factor family. ECF subfamily.</text>
</comment>
<dbReference type="InterPro" id="IPR014284">
    <property type="entry name" value="RNA_pol_sigma-70_dom"/>
</dbReference>
<dbReference type="InterPro" id="IPR013324">
    <property type="entry name" value="RNA_pol_sigma_r3/r4-like"/>
</dbReference>
<dbReference type="InterPro" id="IPR013249">
    <property type="entry name" value="RNA_pol_sigma70_r4_t2"/>
</dbReference>
<dbReference type="SUPFAM" id="SSF88946">
    <property type="entry name" value="Sigma2 domain of RNA polymerase sigma factors"/>
    <property type="match status" value="1"/>
</dbReference>
<organism evidence="8 9">
    <name type="scientific">Reinekea thalattae</name>
    <dbReference type="NCBI Taxonomy" id="2593301"/>
    <lineage>
        <taxon>Bacteria</taxon>
        <taxon>Pseudomonadati</taxon>
        <taxon>Pseudomonadota</taxon>
        <taxon>Gammaproteobacteria</taxon>
        <taxon>Oceanospirillales</taxon>
        <taxon>Saccharospirillaceae</taxon>
        <taxon>Reinekea</taxon>
    </lineage>
</organism>
<sequence>MENNVGAVPCALKAWQDHEAELLSWLKKTIKHDNLLPEDLTQEVFLKLLRQRDGFCQVTHTKAWLFRVAKNLLIDQQRKHAGKVDIDEFSIEQPEDELELIDYLAQCCLPRVLSEISDDDRAILQACDIDGMKQADYAAQHGLTITAVKSRLRRARQRLQAQLQTACQVQFDEQQHVAGFTARD</sequence>
<evidence type="ECO:0000313" key="8">
    <source>
        <dbReference type="EMBL" id="TXR54411.1"/>
    </source>
</evidence>
<keyword evidence="2" id="KW-0805">Transcription regulation</keyword>
<dbReference type="Gene3D" id="1.10.10.10">
    <property type="entry name" value="Winged helix-like DNA-binding domain superfamily/Winged helix DNA-binding domain"/>
    <property type="match status" value="1"/>
</dbReference>
<dbReference type="PANTHER" id="PTHR43133:SF8">
    <property type="entry name" value="RNA POLYMERASE SIGMA FACTOR HI_1459-RELATED"/>
    <property type="match status" value="1"/>
</dbReference>
<evidence type="ECO:0000259" key="6">
    <source>
        <dbReference type="Pfam" id="PF04542"/>
    </source>
</evidence>
<dbReference type="RefSeq" id="WP_147713809.1">
    <property type="nucleotide sequence ID" value="NZ_VKAD01000001.1"/>
</dbReference>
<dbReference type="SUPFAM" id="SSF88659">
    <property type="entry name" value="Sigma3 and sigma4 domains of RNA polymerase sigma factors"/>
    <property type="match status" value="1"/>
</dbReference>
<dbReference type="GO" id="GO:0006352">
    <property type="term" value="P:DNA-templated transcription initiation"/>
    <property type="evidence" value="ECO:0007669"/>
    <property type="project" value="InterPro"/>
</dbReference>
<dbReference type="Pfam" id="PF08281">
    <property type="entry name" value="Sigma70_r4_2"/>
    <property type="match status" value="1"/>
</dbReference>
<feature type="domain" description="RNA polymerase sigma-70 region 2" evidence="6">
    <location>
        <begin position="17"/>
        <end position="81"/>
    </location>
</feature>
<dbReference type="InterPro" id="IPR013325">
    <property type="entry name" value="RNA_pol_sigma_r2"/>
</dbReference>
<dbReference type="Pfam" id="PF04542">
    <property type="entry name" value="Sigma70_r2"/>
    <property type="match status" value="1"/>
</dbReference>
<keyword evidence="9" id="KW-1185">Reference proteome</keyword>
<gene>
    <name evidence="8" type="ORF">FME95_07700</name>
</gene>
<protein>
    <submittedName>
        <fullName evidence="8">Sigma-70 family RNA polymerase sigma factor</fullName>
    </submittedName>
</protein>
<dbReference type="InterPro" id="IPR039425">
    <property type="entry name" value="RNA_pol_sigma-70-like"/>
</dbReference>
<evidence type="ECO:0000256" key="2">
    <source>
        <dbReference type="ARBA" id="ARBA00023015"/>
    </source>
</evidence>
<reference evidence="8 9" key="1">
    <citation type="submission" date="2019-07" db="EMBL/GenBank/DDBJ databases">
        <title>Reinekea sp. strain SSH23 genome sequencing and assembly.</title>
        <authorList>
            <person name="Kim I."/>
        </authorList>
    </citation>
    <scope>NUCLEOTIDE SEQUENCE [LARGE SCALE GENOMIC DNA]</scope>
    <source>
        <strain evidence="8 9">SSH23</strain>
    </source>
</reference>
<dbReference type="NCBIfam" id="TIGR02937">
    <property type="entry name" value="sigma70-ECF"/>
    <property type="match status" value="1"/>
</dbReference>
<dbReference type="AlphaFoldDB" id="A0A5C8ZB43"/>
<dbReference type="InterPro" id="IPR007627">
    <property type="entry name" value="RNA_pol_sigma70_r2"/>
</dbReference>
<feature type="domain" description="RNA polymerase sigma factor 70 region 4 type 2" evidence="7">
    <location>
        <begin position="108"/>
        <end position="159"/>
    </location>
</feature>